<keyword evidence="3 9" id="KW-0812">Transmembrane</keyword>
<reference evidence="13" key="1">
    <citation type="journal article" date="2010" name="Genome Biol.">
        <title>Genome sequence of the necrotrophic plant pathogen Pythium ultimum reveals original pathogenicity mechanisms and effector repertoire.</title>
        <authorList>
            <person name="Levesque C.A."/>
            <person name="Brouwer H."/>
            <person name="Cano L."/>
            <person name="Hamilton J.P."/>
            <person name="Holt C."/>
            <person name="Huitema E."/>
            <person name="Raffaele S."/>
            <person name="Robideau G.P."/>
            <person name="Thines M."/>
            <person name="Win J."/>
            <person name="Zerillo M.M."/>
            <person name="Beakes G.W."/>
            <person name="Boore J.L."/>
            <person name="Busam D."/>
            <person name="Dumas B."/>
            <person name="Ferriera S."/>
            <person name="Fuerstenberg S.I."/>
            <person name="Gachon C.M."/>
            <person name="Gaulin E."/>
            <person name="Govers F."/>
            <person name="Grenville-Briggs L."/>
            <person name="Horner N."/>
            <person name="Hostetler J."/>
            <person name="Jiang R.H."/>
            <person name="Johnson J."/>
            <person name="Krajaejun T."/>
            <person name="Lin H."/>
            <person name="Meijer H.J."/>
            <person name="Moore B."/>
            <person name="Morris P."/>
            <person name="Phuntmart V."/>
            <person name="Puiu D."/>
            <person name="Shetty J."/>
            <person name="Stajich J.E."/>
            <person name="Tripathy S."/>
            <person name="Wawra S."/>
            <person name="van West P."/>
            <person name="Whitty B.R."/>
            <person name="Coutinho P.M."/>
            <person name="Henrissat B."/>
            <person name="Martin F."/>
            <person name="Thomas P.D."/>
            <person name="Tyler B.M."/>
            <person name="De Vries R.P."/>
            <person name="Kamoun S."/>
            <person name="Yandell M."/>
            <person name="Tisserat N."/>
            <person name="Buell C.R."/>
        </authorList>
    </citation>
    <scope>NUCLEOTIDE SEQUENCE</scope>
    <source>
        <strain evidence="13">DAOM:BR144</strain>
    </source>
</reference>
<feature type="region of interest" description="Disordered" evidence="11">
    <location>
        <begin position="524"/>
        <end position="573"/>
    </location>
</feature>
<dbReference type="GO" id="GO:0036503">
    <property type="term" value="P:ERAD pathway"/>
    <property type="evidence" value="ECO:0007669"/>
    <property type="project" value="TreeGrafter"/>
</dbReference>
<dbReference type="PROSITE" id="PS00803">
    <property type="entry name" value="CALRETICULIN_1"/>
    <property type="match status" value="1"/>
</dbReference>
<dbReference type="Proteomes" id="UP000019132">
    <property type="component" value="Unassembled WGS sequence"/>
</dbReference>
<keyword evidence="6 9" id="KW-0472">Membrane</keyword>
<dbReference type="GO" id="GO:0051082">
    <property type="term" value="F:unfolded protein binding"/>
    <property type="evidence" value="ECO:0007669"/>
    <property type="project" value="InterPro"/>
</dbReference>
<feature type="compositionally biased region" description="Basic and acidic residues" evidence="11">
    <location>
        <begin position="269"/>
        <end position="291"/>
    </location>
</feature>
<accession>K3XC77</accession>
<dbReference type="Pfam" id="PF00262">
    <property type="entry name" value="Calreticulin"/>
    <property type="match status" value="1"/>
</dbReference>
<keyword evidence="10" id="KW-0175">Coiled coil</keyword>
<evidence type="ECO:0000256" key="6">
    <source>
        <dbReference type="ARBA" id="ARBA00023136"/>
    </source>
</evidence>
<dbReference type="InterPro" id="IPR009033">
    <property type="entry name" value="Calreticulin/calnexin_P_dom_sf"/>
</dbReference>
<keyword evidence="13" id="KW-1185">Reference proteome</keyword>
<keyword evidence="8" id="KW-1015">Disulfide bond</keyword>
<keyword evidence="7 9" id="KW-0143">Chaperone</keyword>
<dbReference type="SUPFAM" id="SSF63887">
    <property type="entry name" value="P-domain of calnexin/calreticulin"/>
    <property type="match status" value="1"/>
</dbReference>
<feature type="coiled-coil region" evidence="10">
    <location>
        <begin position="445"/>
        <end position="472"/>
    </location>
</feature>
<evidence type="ECO:0008006" key="14">
    <source>
        <dbReference type="Google" id="ProtNLM"/>
    </source>
</evidence>
<evidence type="ECO:0000256" key="4">
    <source>
        <dbReference type="ARBA" id="ARBA00022824"/>
    </source>
</evidence>
<dbReference type="PANTHER" id="PTHR11073">
    <property type="entry name" value="CALRETICULIN AND CALNEXIN"/>
    <property type="match status" value="1"/>
</dbReference>
<comment type="subcellular location">
    <subcellularLocation>
        <location evidence="1">Endoplasmic reticulum membrane</location>
        <topology evidence="1">Single-pass membrane protein</topology>
    </subcellularLocation>
</comment>
<dbReference type="Gene3D" id="2.60.120.200">
    <property type="match status" value="1"/>
</dbReference>
<dbReference type="SUPFAM" id="SSF49899">
    <property type="entry name" value="Concanavalin A-like lectins/glucanases"/>
    <property type="match status" value="1"/>
</dbReference>
<evidence type="ECO:0000256" key="10">
    <source>
        <dbReference type="SAM" id="Coils"/>
    </source>
</evidence>
<dbReference type="AlphaFoldDB" id="K3XC77"/>
<dbReference type="GO" id="GO:0005509">
    <property type="term" value="F:calcium ion binding"/>
    <property type="evidence" value="ECO:0007669"/>
    <property type="project" value="InterPro"/>
</dbReference>
<organism evidence="12 13">
    <name type="scientific">Globisporangium ultimum (strain ATCC 200006 / CBS 805.95 / DAOM BR144)</name>
    <name type="common">Pythium ultimum</name>
    <dbReference type="NCBI Taxonomy" id="431595"/>
    <lineage>
        <taxon>Eukaryota</taxon>
        <taxon>Sar</taxon>
        <taxon>Stramenopiles</taxon>
        <taxon>Oomycota</taxon>
        <taxon>Peronosporomycetes</taxon>
        <taxon>Pythiales</taxon>
        <taxon>Pythiaceae</taxon>
        <taxon>Globisporangium</taxon>
    </lineage>
</organism>
<dbReference type="PANTHER" id="PTHR11073:SF1">
    <property type="entry name" value="CALNEXIN 14D-RELATED"/>
    <property type="match status" value="1"/>
</dbReference>
<dbReference type="OMA" id="SGCGKWE"/>
<dbReference type="STRING" id="431595.K3XC77"/>
<dbReference type="EnsemblProtists" id="PYU1_T014826">
    <property type="protein sequence ID" value="PYU1_T014826"/>
    <property type="gene ID" value="PYU1_G014795"/>
</dbReference>
<dbReference type="GO" id="GO:0006457">
    <property type="term" value="P:protein folding"/>
    <property type="evidence" value="ECO:0007669"/>
    <property type="project" value="InterPro"/>
</dbReference>
<feature type="region of interest" description="Disordered" evidence="11">
    <location>
        <begin position="260"/>
        <end position="346"/>
    </location>
</feature>
<dbReference type="PROSITE" id="PS00804">
    <property type="entry name" value="CALRETICULIN_2"/>
    <property type="match status" value="1"/>
</dbReference>
<feature type="chain" id="PRO_5003868617" description="Calnexin" evidence="9">
    <location>
        <begin position="25"/>
        <end position="573"/>
    </location>
</feature>
<evidence type="ECO:0000256" key="7">
    <source>
        <dbReference type="ARBA" id="ARBA00023186"/>
    </source>
</evidence>
<evidence type="ECO:0000256" key="9">
    <source>
        <dbReference type="RuleBase" id="RU362126"/>
    </source>
</evidence>
<feature type="transmembrane region" description="Helical" evidence="9">
    <location>
        <begin position="493"/>
        <end position="516"/>
    </location>
</feature>
<dbReference type="GO" id="GO:0005789">
    <property type="term" value="C:endoplasmic reticulum membrane"/>
    <property type="evidence" value="ECO:0007669"/>
    <property type="project" value="UniProtKB-SubCell"/>
</dbReference>
<dbReference type="InterPro" id="IPR018124">
    <property type="entry name" value="Calret/calnex_CS"/>
</dbReference>
<feature type="signal peptide" evidence="9">
    <location>
        <begin position="1"/>
        <end position="24"/>
    </location>
</feature>
<evidence type="ECO:0000256" key="2">
    <source>
        <dbReference type="ARBA" id="ARBA00010983"/>
    </source>
</evidence>
<dbReference type="VEuPathDB" id="FungiDB:PYU1_G014795"/>
<reference evidence="13" key="2">
    <citation type="submission" date="2010-04" db="EMBL/GenBank/DDBJ databases">
        <authorList>
            <person name="Buell R."/>
            <person name="Hamilton J."/>
            <person name="Hostetler J."/>
        </authorList>
    </citation>
    <scope>NUCLEOTIDE SEQUENCE [LARGE SCALE GENOMIC DNA]</scope>
    <source>
        <strain evidence="13">DAOM:BR144</strain>
    </source>
</reference>
<name>K3XC77_GLOUD</name>
<evidence type="ECO:0000256" key="11">
    <source>
        <dbReference type="SAM" id="MobiDB-lite"/>
    </source>
</evidence>
<keyword evidence="5 9" id="KW-1133">Transmembrane helix</keyword>
<keyword evidence="4 9" id="KW-0256">Endoplasmic reticulum</keyword>
<protein>
    <recommendedName>
        <fullName evidence="14">Calnexin</fullName>
    </recommendedName>
</protein>
<dbReference type="eggNOG" id="KOG0675">
    <property type="taxonomic scope" value="Eukaryota"/>
</dbReference>
<evidence type="ECO:0000313" key="13">
    <source>
        <dbReference type="Proteomes" id="UP000019132"/>
    </source>
</evidence>
<evidence type="ECO:0000256" key="8">
    <source>
        <dbReference type="PIRSR" id="PIRSR601580-3"/>
    </source>
</evidence>
<keyword evidence="9" id="KW-0732">Signal</keyword>
<dbReference type="Gene3D" id="2.10.250.10">
    <property type="entry name" value="Calreticulin/calnexin, P domain"/>
    <property type="match status" value="1"/>
</dbReference>
<evidence type="ECO:0000313" key="12">
    <source>
        <dbReference type="EnsemblProtists" id="PYU1_T014826"/>
    </source>
</evidence>
<evidence type="ECO:0000256" key="5">
    <source>
        <dbReference type="ARBA" id="ARBA00022989"/>
    </source>
</evidence>
<dbReference type="InParanoid" id="K3XC77"/>
<dbReference type="InterPro" id="IPR001580">
    <property type="entry name" value="Calret/calnex"/>
</dbReference>
<comment type="similarity">
    <text evidence="2 9">Belongs to the calreticulin family.</text>
</comment>
<evidence type="ECO:0000256" key="3">
    <source>
        <dbReference type="ARBA" id="ARBA00022692"/>
    </source>
</evidence>
<dbReference type="FunFam" id="2.10.250.10:FF:000001">
    <property type="entry name" value="Calnexin homolog"/>
    <property type="match status" value="1"/>
</dbReference>
<proteinExistence type="inferred from homology"/>
<reference evidence="12" key="3">
    <citation type="submission" date="2015-02" db="UniProtKB">
        <authorList>
            <consortium name="EnsemblProtists"/>
        </authorList>
    </citation>
    <scope>IDENTIFICATION</scope>
    <source>
        <strain evidence="12">DAOM BR144</strain>
    </source>
</reference>
<feature type="compositionally biased region" description="Basic residues" evidence="11">
    <location>
        <begin position="562"/>
        <end position="573"/>
    </location>
</feature>
<dbReference type="InterPro" id="IPR013320">
    <property type="entry name" value="ConA-like_dom_sf"/>
</dbReference>
<sequence length="573" mass="63903">MKISSSILLALTASALLLQNGATAKDGAANKATEDTLATSAQETKHQEDLLQKVKELAAHGVLVETFEEEELFDGKRWFKSSHEKYTNQEVSVDEYTVRTGHVSPDKGLVLDAPAKHYGLAVKLDKPLHIDGSEQNKELVVQYEVKLQKGLNCGGAYVKLLRANESTDFKTFSDDTPFVIMFGPDKCGSSDKVHFIFQHKSPVTGKYEEKHMMSPPQIKSDRLSHIYTAVMRDDNTYEIFIDQKSVSKGSLLENFVPSVIPDKEIDDPNDTKPGDWADESKIRDPNAVKPDDWDEDAPARIPDTDAVKPADWLDDEPALIDDPSVVKPEDWDDEDDGEWVTPQIPNPKCENAVGCGEWQRPTKANPAFKGKWYAPLIPNPAYKGEWEPRKIPNPDYFEDAHPARLDPIGALAVEVWTMSDGITFDNFWLGNDLKKAQEFAEVTWVPKHNLEIEEQEKAREKEKQERQAKESGFLNSIETMFMDFLAFAQANPVVGIGSALAVGFVTILAAFFLCCGKSDEIAVEQKEKDSGSEEDVVSEDDKKASDKKQAAESSADEGTQKVRQRKKKAPIAN</sequence>
<feature type="disulfide bond" evidence="8">
    <location>
        <begin position="153"/>
        <end position="187"/>
    </location>
</feature>
<dbReference type="EMBL" id="ADOS01001592">
    <property type="status" value="NOT_ANNOTATED_CDS"/>
    <property type="molecule type" value="Genomic_DNA"/>
</dbReference>
<dbReference type="PROSITE" id="PS00805">
    <property type="entry name" value="CALRETICULIN_REPEAT"/>
    <property type="match status" value="1"/>
</dbReference>
<dbReference type="FunFam" id="2.60.120.200:FF:000011">
    <property type="entry name" value="Probable calnexin"/>
    <property type="match status" value="1"/>
</dbReference>
<dbReference type="HOGENOM" id="CLU_018224_1_1_1"/>
<dbReference type="PRINTS" id="PR00626">
    <property type="entry name" value="CALRETICULIN"/>
</dbReference>
<feature type="compositionally biased region" description="Basic and acidic residues" evidence="11">
    <location>
        <begin position="539"/>
        <end position="550"/>
    </location>
</feature>
<evidence type="ECO:0000256" key="1">
    <source>
        <dbReference type="ARBA" id="ARBA00004389"/>
    </source>
</evidence>